<dbReference type="eggNOG" id="KOG3665">
    <property type="taxonomic scope" value="Eukaryota"/>
</dbReference>
<dbReference type="WBParaSite" id="Csp11.Scaffold629.g12231.t1">
    <property type="protein sequence ID" value="Csp11.Scaffold629.g12231.t1"/>
    <property type="gene ID" value="Csp11.Scaffold629.g12231"/>
</dbReference>
<dbReference type="STRING" id="1561998.A0A1I7TVL3"/>
<dbReference type="GO" id="GO:0031462">
    <property type="term" value="C:Cul2-RING ubiquitin ligase complex"/>
    <property type="evidence" value="ECO:0007669"/>
    <property type="project" value="TreeGrafter"/>
</dbReference>
<dbReference type="SUPFAM" id="SSF52047">
    <property type="entry name" value="RNI-like"/>
    <property type="match status" value="1"/>
</dbReference>
<organism evidence="1 2">
    <name type="scientific">Caenorhabditis tropicalis</name>
    <dbReference type="NCBI Taxonomy" id="1561998"/>
    <lineage>
        <taxon>Eukaryota</taxon>
        <taxon>Metazoa</taxon>
        <taxon>Ecdysozoa</taxon>
        <taxon>Nematoda</taxon>
        <taxon>Chromadorea</taxon>
        <taxon>Rhabditida</taxon>
        <taxon>Rhabditina</taxon>
        <taxon>Rhabditomorpha</taxon>
        <taxon>Rhabditoidea</taxon>
        <taxon>Rhabditidae</taxon>
        <taxon>Peloderinae</taxon>
        <taxon>Caenorhabditis</taxon>
    </lineage>
</organism>
<keyword evidence="1" id="KW-1185">Reference proteome</keyword>
<dbReference type="InterPro" id="IPR032675">
    <property type="entry name" value="LRR_dom_sf"/>
</dbReference>
<dbReference type="AlphaFoldDB" id="A0A1I7TVL3"/>
<evidence type="ECO:0000313" key="2">
    <source>
        <dbReference type="WBParaSite" id="Csp11.Scaffold629.g12231.t1"/>
    </source>
</evidence>
<dbReference type="InterPro" id="IPR051341">
    <property type="entry name" value="Zyg-11_UBL_adapter"/>
</dbReference>
<dbReference type="Gene3D" id="3.80.10.10">
    <property type="entry name" value="Ribonuclease Inhibitor"/>
    <property type="match status" value="1"/>
</dbReference>
<dbReference type="Proteomes" id="UP000095282">
    <property type="component" value="Unplaced"/>
</dbReference>
<protein>
    <submittedName>
        <fullName evidence="2">F-box domain-containing protein</fullName>
    </submittedName>
</protein>
<reference evidence="2" key="1">
    <citation type="submission" date="2016-11" db="UniProtKB">
        <authorList>
            <consortium name="WormBaseParasite"/>
        </authorList>
    </citation>
    <scope>IDENTIFICATION</scope>
</reference>
<accession>A0A1I7TVL3</accession>
<dbReference type="PANTHER" id="PTHR12904:SF28">
    <property type="entry name" value="ATP SYNTHASE SUBUNIT ALPHA-RELATED"/>
    <property type="match status" value="1"/>
</dbReference>
<evidence type="ECO:0000313" key="1">
    <source>
        <dbReference type="Proteomes" id="UP000095282"/>
    </source>
</evidence>
<proteinExistence type="predicted"/>
<dbReference type="PANTHER" id="PTHR12904">
    <property type="match status" value="1"/>
</dbReference>
<sequence>MPVDSLLNISTNAVAIGLVEDHYRHLDISLGEPLSNQVFSRLTRITDNCSSVIAKESGLKLNLTEFGISSFADSPEDYENLRLHDIRSLGLDLNKFLNAPKYRIGTKRGVDIVRILKTCLNEESRQNLKHLEFYDLAEFPDDWIENIGETLPNLRIFSGPIRDKDFERVCRSFSNLVSFTPILVNDLTGIRHLKNLQVLTVLKSRFKSPEQLEELFESPNLRALDVLNSKGFFENILLCERSFQNLNYLECDDITEKQIRTLVERNPSLETINLLHASCKFVDFSDLPVTVINLGTFESTMKVLHNTLDKTVISENRIVGNSIIGFKKLLKRRNIPGFKEDDFLKIMKEVTLKLPRAESKHNLVSMCLHRYFKRFFPDQLMKNIIKNLDPMSALFVKRRWAARLVLRYLSEESK</sequence>
<name>A0A1I7TVL3_9PELO</name>